<evidence type="ECO:0000256" key="1">
    <source>
        <dbReference type="ARBA" id="ARBA00004141"/>
    </source>
</evidence>
<dbReference type="GO" id="GO:0065002">
    <property type="term" value="P:intracellular protein transmembrane transport"/>
    <property type="evidence" value="ECO:0007669"/>
    <property type="project" value="TreeGrafter"/>
</dbReference>
<organism evidence="6 7">
    <name type="scientific">Dehalogenimonas formicexedens</name>
    <dbReference type="NCBI Taxonomy" id="1839801"/>
    <lineage>
        <taxon>Bacteria</taxon>
        <taxon>Bacillati</taxon>
        <taxon>Chloroflexota</taxon>
        <taxon>Dehalococcoidia</taxon>
        <taxon>Dehalococcoidales</taxon>
        <taxon>Dehalococcoidaceae</taxon>
        <taxon>Dehalogenimonas</taxon>
    </lineage>
</organism>
<dbReference type="HAMAP" id="MF_00902">
    <property type="entry name" value="TatC"/>
    <property type="match status" value="1"/>
</dbReference>
<dbReference type="Proteomes" id="UP000185934">
    <property type="component" value="Chromosome"/>
</dbReference>
<proteinExistence type="inferred from homology"/>
<comment type="subcellular location">
    <subcellularLocation>
        <location evidence="5">Cell membrane</location>
        <topology evidence="5">Multi-pass membrane protein</topology>
    </subcellularLocation>
    <subcellularLocation>
        <location evidence="1">Membrane</location>
        <topology evidence="1">Multi-pass membrane protein</topology>
    </subcellularLocation>
</comment>
<keyword evidence="5" id="KW-0811">Translocation</keyword>
<feature type="transmembrane region" description="Helical" evidence="5">
    <location>
        <begin position="192"/>
        <end position="208"/>
    </location>
</feature>
<sequence length="245" mass="27710">MTDEKRLPITEHFTEMRQRFIRSILGLVVGVIIGMFVADKLVLLLERPAGDLAGNIIATEMLETFSTYFKVAMTAGFIIAMPWIIYQMFAFLTPALTAKEKRFLFLFFPFIVFMFLAGVAFAYFIALPPAIHFLFTFTIGDVTVMPRISNYVDIVLRMLVIIGLVFELPIILMALSAVGLVTSKWLASKRKIWFVLAFIISAFITPTFDPINQTIVAAPLIVLYELSIWLTRIVKKRKPSIQGVA</sequence>
<comment type="subunit">
    <text evidence="5">Forms a complex with TatA.</text>
</comment>
<evidence type="ECO:0000256" key="4">
    <source>
        <dbReference type="ARBA" id="ARBA00023136"/>
    </source>
</evidence>
<dbReference type="STRING" id="1839801.Dform_02185"/>
<keyword evidence="5" id="KW-1003">Cell membrane</keyword>
<feature type="transmembrane region" description="Helical" evidence="5">
    <location>
        <begin position="154"/>
        <end position="180"/>
    </location>
</feature>
<dbReference type="NCBIfam" id="TIGR00945">
    <property type="entry name" value="tatC"/>
    <property type="match status" value="1"/>
</dbReference>
<evidence type="ECO:0000256" key="2">
    <source>
        <dbReference type="ARBA" id="ARBA00022692"/>
    </source>
</evidence>
<dbReference type="OrthoDB" id="9777044at2"/>
<keyword evidence="2 5" id="KW-0812">Transmembrane</keyword>
<dbReference type="PANTHER" id="PTHR30371:SF0">
    <property type="entry name" value="SEC-INDEPENDENT PROTEIN TRANSLOCASE PROTEIN TATC, CHLOROPLASTIC-RELATED"/>
    <property type="match status" value="1"/>
</dbReference>
<reference evidence="7" key="1">
    <citation type="submission" date="2016-11" db="EMBL/GenBank/DDBJ databases">
        <title>Dehalogenimonas formicexedens sp. nov., a chlorinated alkane respiring bacterium isolated from contaminated groundwater.</title>
        <authorList>
            <person name="Key T.A."/>
            <person name="Bowman K.S."/>
            <person name="Lee I."/>
            <person name="Chun J."/>
            <person name="Albuquerque L."/>
            <person name="da Costa M.S."/>
            <person name="Rainey F.A."/>
            <person name="Moe W.M."/>
        </authorList>
    </citation>
    <scope>NUCLEOTIDE SEQUENCE [LARGE SCALE GENOMIC DNA]</scope>
    <source>
        <strain evidence="7">NSZ-14</strain>
    </source>
</reference>
<comment type="similarity">
    <text evidence="5">Belongs to the TatC family.</text>
</comment>
<keyword evidence="5" id="KW-0653">Protein transport</keyword>
<dbReference type="EMBL" id="CP018258">
    <property type="protein sequence ID" value="APV45488.1"/>
    <property type="molecule type" value="Genomic_DNA"/>
</dbReference>
<accession>A0A1P8FAM4</accession>
<name>A0A1P8FAM4_9CHLR</name>
<feature type="transmembrane region" description="Helical" evidence="5">
    <location>
        <begin position="214"/>
        <end position="231"/>
    </location>
</feature>
<dbReference type="RefSeq" id="WP_076004976.1">
    <property type="nucleotide sequence ID" value="NZ_CP018258.1"/>
</dbReference>
<dbReference type="Pfam" id="PF00902">
    <property type="entry name" value="TatC"/>
    <property type="match status" value="1"/>
</dbReference>
<comment type="function">
    <text evidence="5">Part of the twin-arginine translocation (Tat) system that transports large folded proteins containing a characteristic twin-arginine motif in their signal peptide across membranes.</text>
</comment>
<dbReference type="InterPro" id="IPR002033">
    <property type="entry name" value="TatC"/>
</dbReference>
<gene>
    <name evidence="5" type="primary">tatC</name>
    <name evidence="6" type="ORF">Dform_02185</name>
</gene>
<dbReference type="GO" id="GO:0043953">
    <property type="term" value="P:protein transport by the Tat complex"/>
    <property type="evidence" value="ECO:0007669"/>
    <property type="project" value="UniProtKB-UniRule"/>
</dbReference>
<dbReference type="KEGG" id="dfo:Dform_02185"/>
<dbReference type="GO" id="GO:0033281">
    <property type="term" value="C:TAT protein transport complex"/>
    <property type="evidence" value="ECO:0007669"/>
    <property type="project" value="UniProtKB-UniRule"/>
</dbReference>
<evidence type="ECO:0000256" key="5">
    <source>
        <dbReference type="HAMAP-Rule" id="MF_00902"/>
    </source>
</evidence>
<keyword evidence="7" id="KW-1185">Reference proteome</keyword>
<protein>
    <recommendedName>
        <fullName evidence="5">Sec-independent protein translocase protein TatC</fullName>
    </recommendedName>
</protein>
<dbReference type="AlphaFoldDB" id="A0A1P8FAM4"/>
<dbReference type="PRINTS" id="PR01840">
    <property type="entry name" value="TATCFAMILY"/>
</dbReference>
<evidence type="ECO:0000313" key="7">
    <source>
        <dbReference type="Proteomes" id="UP000185934"/>
    </source>
</evidence>
<feature type="transmembrane region" description="Helical" evidence="5">
    <location>
        <begin position="71"/>
        <end position="92"/>
    </location>
</feature>
<keyword evidence="5" id="KW-0813">Transport</keyword>
<keyword evidence="3 5" id="KW-1133">Transmembrane helix</keyword>
<feature type="transmembrane region" description="Helical" evidence="5">
    <location>
        <begin position="104"/>
        <end position="126"/>
    </location>
</feature>
<evidence type="ECO:0000256" key="3">
    <source>
        <dbReference type="ARBA" id="ARBA00022989"/>
    </source>
</evidence>
<evidence type="ECO:0000313" key="6">
    <source>
        <dbReference type="EMBL" id="APV45488.1"/>
    </source>
</evidence>
<dbReference type="PANTHER" id="PTHR30371">
    <property type="entry name" value="SEC-INDEPENDENT PROTEIN TRANSLOCASE PROTEIN TATC"/>
    <property type="match status" value="1"/>
</dbReference>
<keyword evidence="4 5" id="KW-0472">Membrane</keyword>
<dbReference type="GO" id="GO:0009977">
    <property type="term" value="F:proton motive force dependent protein transmembrane transporter activity"/>
    <property type="evidence" value="ECO:0007669"/>
    <property type="project" value="TreeGrafter"/>
</dbReference>
<feature type="transmembrane region" description="Helical" evidence="5">
    <location>
        <begin position="20"/>
        <end position="38"/>
    </location>
</feature>